<gene>
    <name evidence="5" type="ORF">OM944_03520</name>
</gene>
<dbReference type="Pfam" id="PF13426">
    <property type="entry name" value="PAS_9"/>
    <property type="match status" value="1"/>
</dbReference>
<evidence type="ECO:0000259" key="4">
    <source>
        <dbReference type="PROSITE" id="PS50112"/>
    </source>
</evidence>
<proteinExistence type="predicted"/>
<evidence type="ECO:0000313" key="5">
    <source>
        <dbReference type="EMBL" id="UZD23562.1"/>
    </source>
</evidence>
<sequence>MRRKSEVKRVPLLSWDISSPYYRVKQQKSEELQLLMKFAREYSWSIDLRRELSTPYEALVLTDLDQNIVYVNPGFQAMTGYSPDFAIGKKPTFLQGKSTSLTTRNQIRAKLSAEIPFSGSLVNYRNNGEAYLCEISIFPLHNSSHELTHFLAIEKELPAFVSLQ</sequence>
<evidence type="ECO:0000256" key="2">
    <source>
        <dbReference type="ARBA" id="ARBA00022643"/>
    </source>
</evidence>
<dbReference type="EMBL" id="CP110226">
    <property type="protein sequence ID" value="UZD23562.1"/>
    <property type="molecule type" value="Genomic_DNA"/>
</dbReference>
<name>A0ABY6MIE0_9BACT</name>
<keyword evidence="1" id="KW-0285">Flavoprotein</keyword>
<dbReference type="InterPro" id="IPR000014">
    <property type="entry name" value="PAS"/>
</dbReference>
<dbReference type="PROSITE" id="PS50112">
    <property type="entry name" value="PAS"/>
    <property type="match status" value="1"/>
</dbReference>
<organism evidence="5 6">
    <name type="scientific">Algoriphagus halophytocola</name>
    <dbReference type="NCBI Taxonomy" id="2991499"/>
    <lineage>
        <taxon>Bacteria</taxon>
        <taxon>Pseudomonadati</taxon>
        <taxon>Bacteroidota</taxon>
        <taxon>Cytophagia</taxon>
        <taxon>Cytophagales</taxon>
        <taxon>Cyclobacteriaceae</taxon>
        <taxon>Algoriphagus</taxon>
    </lineage>
</organism>
<dbReference type="RefSeq" id="WP_264810105.1">
    <property type="nucleotide sequence ID" value="NZ_CP110226.1"/>
</dbReference>
<reference evidence="5" key="1">
    <citation type="submission" date="2022-10" db="EMBL/GenBank/DDBJ databases">
        <title>Algoriphagus sp. a novel bacteria isolate from halophytes salicornia europaea.</title>
        <authorList>
            <person name="Peng Y."/>
            <person name="Jiang L."/>
            <person name="Lee J."/>
        </authorList>
    </citation>
    <scope>NUCLEOTIDE SEQUENCE</scope>
    <source>
        <strain evidence="5">TR-M5</strain>
    </source>
</reference>
<dbReference type="PANTHER" id="PTHR47429">
    <property type="entry name" value="PROTEIN TWIN LOV 1"/>
    <property type="match status" value="1"/>
</dbReference>
<evidence type="ECO:0000256" key="1">
    <source>
        <dbReference type="ARBA" id="ARBA00022630"/>
    </source>
</evidence>
<dbReference type="SUPFAM" id="SSF55785">
    <property type="entry name" value="PYP-like sensor domain (PAS domain)"/>
    <property type="match status" value="1"/>
</dbReference>
<evidence type="ECO:0000256" key="3">
    <source>
        <dbReference type="ARBA" id="ARBA00022991"/>
    </source>
</evidence>
<protein>
    <submittedName>
        <fullName evidence="5">PAS domain-containing protein</fullName>
    </submittedName>
</protein>
<keyword evidence="2" id="KW-0288">FMN</keyword>
<dbReference type="InterPro" id="IPR035965">
    <property type="entry name" value="PAS-like_dom_sf"/>
</dbReference>
<dbReference type="PANTHER" id="PTHR47429:SF2">
    <property type="entry name" value="PROTEIN TWIN LOV 1"/>
    <property type="match status" value="1"/>
</dbReference>
<feature type="domain" description="PAS" evidence="4">
    <location>
        <begin position="48"/>
        <end position="89"/>
    </location>
</feature>
<keyword evidence="6" id="KW-1185">Reference proteome</keyword>
<evidence type="ECO:0000313" key="6">
    <source>
        <dbReference type="Proteomes" id="UP001163156"/>
    </source>
</evidence>
<dbReference type="Gene3D" id="3.30.450.20">
    <property type="entry name" value="PAS domain"/>
    <property type="match status" value="1"/>
</dbReference>
<dbReference type="NCBIfam" id="TIGR00229">
    <property type="entry name" value="sensory_box"/>
    <property type="match status" value="1"/>
</dbReference>
<keyword evidence="3" id="KW-0157">Chromophore</keyword>
<dbReference type="CDD" id="cd00130">
    <property type="entry name" value="PAS"/>
    <property type="match status" value="1"/>
</dbReference>
<dbReference type="Proteomes" id="UP001163156">
    <property type="component" value="Chromosome"/>
</dbReference>
<accession>A0ABY6MIE0</accession>